<sequence>MGDDPARLYRLDGVAHIAGVINDEGFRHVVLQLVCYIGFESWVWFEELLGVIPPPSQVQKFAVNCTWFQETFGECPEGVDEEIMRRFAHAYIMMLLGTQLFADKSGNRINIRWLPYIARLEKMSSYSWGSAALAWLYRCMCRVANRHVVKLAGPLQLLQSWIFWRFPRFRPAGYDTCSWPLASRWSGYNPSGSEKGPRVQMCRLKIEMLQSRDFIWMSYSSPEILQIDRVLSQFGGVQPRLRPALNIDFLMSKDGRGGDRWFPSDLQHWHLHWESRADYVFRFDVVADPGPSHTFLDWRRVERRARVETRRSQREWRWLDQAMEEADEAGMDGGRGRGHGGRRRAPVAGHGDGDLGDVAGGGGAAVGVVSSHHDGHGGEGYAIGDPSAHGEAGLEEGPLRDYFIGVLGDDQTLQESTPWVSPSSTFSDFLAGVGLDADFGGSHFLDEISAIMQEDEAARGQGQMTGTQAPLDVDLNETPSVPPPDYFALGGTPASTYTAGSHLVSGPSSSRPLHVQPRIPAQPAP</sequence>
<evidence type="ECO:0000313" key="3">
    <source>
        <dbReference type="EMBL" id="RYR59199.1"/>
    </source>
</evidence>
<dbReference type="EMBL" id="SDMP01000005">
    <property type="protein sequence ID" value="RYR59199.1"/>
    <property type="molecule type" value="Genomic_DNA"/>
</dbReference>
<dbReference type="PANTHER" id="PTHR46033">
    <property type="entry name" value="PROTEIN MAIN-LIKE 2"/>
    <property type="match status" value="1"/>
</dbReference>
<evidence type="ECO:0000259" key="2">
    <source>
        <dbReference type="Pfam" id="PF10536"/>
    </source>
</evidence>
<protein>
    <recommendedName>
        <fullName evidence="2">Aminotransferase-like plant mobile domain-containing protein</fullName>
    </recommendedName>
</protein>
<dbReference type="Pfam" id="PF10536">
    <property type="entry name" value="PMD"/>
    <property type="match status" value="1"/>
</dbReference>
<evidence type="ECO:0000313" key="4">
    <source>
        <dbReference type="Proteomes" id="UP000289738"/>
    </source>
</evidence>
<evidence type="ECO:0000256" key="1">
    <source>
        <dbReference type="SAM" id="MobiDB-lite"/>
    </source>
</evidence>
<gene>
    <name evidence="3" type="ORF">Ahy_A05g025028</name>
</gene>
<proteinExistence type="predicted"/>
<name>A0A445D7T9_ARAHY</name>
<dbReference type="GO" id="GO:0010073">
    <property type="term" value="P:meristem maintenance"/>
    <property type="evidence" value="ECO:0007669"/>
    <property type="project" value="InterPro"/>
</dbReference>
<accession>A0A445D7T9</accession>
<dbReference type="InterPro" id="IPR019557">
    <property type="entry name" value="AminoTfrase-like_pln_mobile"/>
</dbReference>
<feature type="compositionally biased region" description="Basic residues" evidence="1">
    <location>
        <begin position="336"/>
        <end position="345"/>
    </location>
</feature>
<feature type="region of interest" description="Disordered" evidence="1">
    <location>
        <begin position="482"/>
        <end position="525"/>
    </location>
</feature>
<dbReference type="PANTHER" id="PTHR46033:SF8">
    <property type="entry name" value="PROTEIN MAINTENANCE OF MERISTEMS-LIKE"/>
    <property type="match status" value="1"/>
</dbReference>
<dbReference type="Proteomes" id="UP000289738">
    <property type="component" value="Chromosome A05"/>
</dbReference>
<comment type="caution">
    <text evidence="3">The sequence shown here is derived from an EMBL/GenBank/DDBJ whole genome shotgun (WGS) entry which is preliminary data.</text>
</comment>
<dbReference type="AlphaFoldDB" id="A0A445D7T9"/>
<feature type="region of interest" description="Disordered" evidence="1">
    <location>
        <begin position="327"/>
        <end position="351"/>
    </location>
</feature>
<keyword evidence="4" id="KW-1185">Reference proteome</keyword>
<dbReference type="InterPro" id="IPR044824">
    <property type="entry name" value="MAIN-like"/>
</dbReference>
<organism evidence="3 4">
    <name type="scientific">Arachis hypogaea</name>
    <name type="common">Peanut</name>
    <dbReference type="NCBI Taxonomy" id="3818"/>
    <lineage>
        <taxon>Eukaryota</taxon>
        <taxon>Viridiplantae</taxon>
        <taxon>Streptophyta</taxon>
        <taxon>Embryophyta</taxon>
        <taxon>Tracheophyta</taxon>
        <taxon>Spermatophyta</taxon>
        <taxon>Magnoliopsida</taxon>
        <taxon>eudicotyledons</taxon>
        <taxon>Gunneridae</taxon>
        <taxon>Pentapetalae</taxon>
        <taxon>rosids</taxon>
        <taxon>fabids</taxon>
        <taxon>Fabales</taxon>
        <taxon>Fabaceae</taxon>
        <taxon>Papilionoideae</taxon>
        <taxon>50 kb inversion clade</taxon>
        <taxon>dalbergioids sensu lato</taxon>
        <taxon>Dalbergieae</taxon>
        <taxon>Pterocarpus clade</taxon>
        <taxon>Arachis</taxon>
    </lineage>
</organism>
<feature type="domain" description="Aminotransferase-like plant mobile" evidence="2">
    <location>
        <begin position="45"/>
        <end position="233"/>
    </location>
</feature>
<reference evidence="3 4" key="1">
    <citation type="submission" date="2019-01" db="EMBL/GenBank/DDBJ databases">
        <title>Sequencing of cultivated peanut Arachis hypogaea provides insights into genome evolution and oil improvement.</title>
        <authorList>
            <person name="Chen X."/>
        </authorList>
    </citation>
    <scope>NUCLEOTIDE SEQUENCE [LARGE SCALE GENOMIC DNA]</scope>
    <source>
        <strain evidence="4">cv. Fuhuasheng</strain>
        <tissue evidence="3">Leaves</tissue>
    </source>
</reference>